<dbReference type="EMBL" id="JBBPBM010000006">
    <property type="protein sequence ID" value="KAK8581920.1"/>
    <property type="molecule type" value="Genomic_DNA"/>
</dbReference>
<evidence type="ECO:0000313" key="1">
    <source>
        <dbReference type="EMBL" id="KAK8581920.1"/>
    </source>
</evidence>
<dbReference type="Proteomes" id="UP001472677">
    <property type="component" value="Unassembled WGS sequence"/>
</dbReference>
<gene>
    <name evidence="1" type="ORF">V6N12_072122</name>
</gene>
<protein>
    <recommendedName>
        <fullName evidence="3">RNase H type-1 domain-containing protein</fullName>
    </recommendedName>
</protein>
<evidence type="ECO:0008006" key="3">
    <source>
        <dbReference type="Google" id="ProtNLM"/>
    </source>
</evidence>
<evidence type="ECO:0000313" key="2">
    <source>
        <dbReference type="Proteomes" id="UP001472677"/>
    </source>
</evidence>
<organism evidence="1 2">
    <name type="scientific">Hibiscus sabdariffa</name>
    <name type="common">roselle</name>
    <dbReference type="NCBI Taxonomy" id="183260"/>
    <lineage>
        <taxon>Eukaryota</taxon>
        <taxon>Viridiplantae</taxon>
        <taxon>Streptophyta</taxon>
        <taxon>Embryophyta</taxon>
        <taxon>Tracheophyta</taxon>
        <taxon>Spermatophyta</taxon>
        <taxon>Magnoliopsida</taxon>
        <taxon>eudicotyledons</taxon>
        <taxon>Gunneridae</taxon>
        <taxon>Pentapetalae</taxon>
        <taxon>rosids</taxon>
        <taxon>malvids</taxon>
        <taxon>Malvales</taxon>
        <taxon>Malvaceae</taxon>
        <taxon>Malvoideae</taxon>
        <taxon>Hibiscus</taxon>
    </lineage>
</organism>
<proteinExistence type="predicted"/>
<reference evidence="1 2" key="1">
    <citation type="journal article" date="2024" name="G3 (Bethesda)">
        <title>Genome assembly of Hibiscus sabdariffa L. provides insights into metabolisms of medicinal natural products.</title>
        <authorList>
            <person name="Kim T."/>
        </authorList>
    </citation>
    <scope>NUCLEOTIDE SEQUENCE [LARGE SCALE GENOMIC DNA]</scope>
    <source>
        <strain evidence="1">TK-2024</strain>
        <tissue evidence="1">Old leaves</tissue>
    </source>
</reference>
<name>A0ABR2FLU0_9ROSI</name>
<keyword evidence="2" id="KW-1185">Reference proteome</keyword>
<accession>A0ABR2FLU0</accession>
<sequence>MICSTMHGVLDSGILNLKRTTLRPLGLLKDPHNLICTLLVEDLLELMIRPWNIYMFHVDREKNAVADKLAALSRDNAIGESLLERPRVGFAASGHE</sequence>
<comment type="caution">
    <text evidence="1">The sequence shown here is derived from an EMBL/GenBank/DDBJ whole genome shotgun (WGS) entry which is preliminary data.</text>
</comment>